<evidence type="ECO:0000313" key="2">
    <source>
        <dbReference type="Proteomes" id="UP001589755"/>
    </source>
</evidence>
<keyword evidence="2" id="KW-1185">Reference proteome</keyword>
<sequence length="101" mass="9984">MTGWVASVLRATDEGADITAEAVSPGASSGFTTTGNLIGPKGVSDDAITGVETGDYTGSVERVYSDIIGPGGVVHNLGQGYGLGVEGLLGNVLSTADELLG</sequence>
<dbReference type="RefSeq" id="WP_261521644.1">
    <property type="nucleotide sequence ID" value="NZ_JAODNW010000019.1"/>
</dbReference>
<accession>A0ABV6D6Z1</accession>
<protein>
    <submittedName>
        <fullName evidence="1">Uncharacterized protein</fullName>
    </submittedName>
</protein>
<dbReference type="Proteomes" id="UP001589755">
    <property type="component" value="Unassembled WGS sequence"/>
</dbReference>
<reference evidence="1 2" key="1">
    <citation type="submission" date="2024-09" db="EMBL/GenBank/DDBJ databases">
        <authorList>
            <person name="Sun Q."/>
            <person name="Mori K."/>
        </authorList>
    </citation>
    <scope>NUCLEOTIDE SEQUENCE [LARGE SCALE GENOMIC DNA]</scope>
    <source>
        <strain evidence="1 2">CCM 8543</strain>
    </source>
</reference>
<dbReference type="EMBL" id="JBHLXD010000011">
    <property type="protein sequence ID" value="MFC0208383.1"/>
    <property type="molecule type" value="Genomic_DNA"/>
</dbReference>
<proteinExistence type="predicted"/>
<gene>
    <name evidence="1" type="ORF">ACFFJ2_08235</name>
</gene>
<evidence type="ECO:0000313" key="1">
    <source>
        <dbReference type="EMBL" id="MFC0208383.1"/>
    </source>
</evidence>
<organism evidence="1 2">
    <name type="scientific">Chelativorans intermedius</name>
    <dbReference type="NCBI Taxonomy" id="515947"/>
    <lineage>
        <taxon>Bacteria</taxon>
        <taxon>Pseudomonadati</taxon>
        <taxon>Pseudomonadota</taxon>
        <taxon>Alphaproteobacteria</taxon>
        <taxon>Hyphomicrobiales</taxon>
        <taxon>Phyllobacteriaceae</taxon>
        <taxon>Chelativorans</taxon>
    </lineage>
</organism>
<comment type="caution">
    <text evidence="1">The sequence shown here is derived from an EMBL/GenBank/DDBJ whole genome shotgun (WGS) entry which is preliminary data.</text>
</comment>
<name>A0ABV6D6Z1_9HYPH</name>